<dbReference type="GO" id="GO:0004674">
    <property type="term" value="F:protein serine/threonine kinase activity"/>
    <property type="evidence" value="ECO:0007669"/>
    <property type="project" value="UniProtKB-KW"/>
</dbReference>
<dbReference type="PANTHER" id="PTHR22969">
    <property type="entry name" value="IKB KINASE"/>
    <property type="match status" value="1"/>
</dbReference>
<evidence type="ECO:0000256" key="2">
    <source>
        <dbReference type="ARBA" id="ARBA00022490"/>
    </source>
</evidence>
<comment type="caution">
    <text evidence="9">The sequence shown here is derived from an EMBL/GenBank/DDBJ whole genome shotgun (WGS) entry which is preliminary data.</text>
</comment>
<evidence type="ECO:0000256" key="1">
    <source>
        <dbReference type="ARBA" id="ARBA00004496"/>
    </source>
</evidence>
<dbReference type="PANTHER" id="PTHR22969:SF15">
    <property type="entry name" value="FI05319P"/>
    <property type="match status" value="1"/>
</dbReference>
<dbReference type="GO" id="GO:0005524">
    <property type="term" value="F:ATP binding"/>
    <property type="evidence" value="ECO:0007669"/>
    <property type="project" value="UniProtKB-KW"/>
</dbReference>
<keyword evidence="4" id="KW-0808">Transferase</keyword>
<reference evidence="9 10" key="1">
    <citation type="submission" date="2024-01" db="EMBL/GenBank/DDBJ databases">
        <title>The genome of the rayed Mediterranean limpet Patella caerulea (Linnaeus, 1758).</title>
        <authorList>
            <person name="Anh-Thu Weber A."/>
            <person name="Halstead-Nussloch G."/>
        </authorList>
    </citation>
    <scope>NUCLEOTIDE SEQUENCE [LARGE SCALE GENOMIC DNA]</scope>
    <source>
        <strain evidence="9">AATW-2023a</strain>
        <tissue evidence="9">Whole specimen</tissue>
    </source>
</reference>
<evidence type="ECO:0000256" key="4">
    <source>
        <dbReference type="ARBA" id="ARBA00022679"/>
    </source>
</evidence>
<sequence length="742" mass="84376">MLGVRGGSPVSTYRETTYHYYSTEDLLGRGATCEVFKGISQSGEYRALKIFSARASGKNSDIAREVEALKKLKHDNVVVFYSVEQDKNTGRPVVVTELCEDGSLQDVLNSLDFKYGLDEEEFLLVFRHLLNGVRHLRRNGFVHRDIKPGNILRCIDENGKSLYKLSDFGTARLLDDGDEFMSLVGTEEYLHPNLYNAAFLHPRCRGGFDAKVDLWSLGATLYHCCTGSVPFRPYGGRDDKEAMYAMLTRRPDGVIGGVQLKPGGEISWIKELPPASSISSGMKRLITPLLVGLLQVEESKAWTFDFFFKKADEILDKTAVNVLAIIPNPTWLYKIYLDPKNSFHDLQHQLEEQTGILQKDQVLFYQNECLSGETRTSDDGGVSSIDACLSVTSLNRPIILLSRKVMNKLHKPCAYLDEIQSDSTLRFSDTMDLSYDVAIASMIGGHINILHKQVLISTSLQEHIIELEQKQRRNFRRDFDVAKCRRSDVTELHDEIRHVIEKAEKQTEKDDIWSIAVDDLFYKNVESLKTVEEDLSTAYRMLNDGDTINDTDWCYGESDSCVRKTARILTKAAKIIDRMTSRRQLLKRGKTRYDGLQHKADAKNLINLKDDIMKIWKNHCLPKTRALQEKINTWSSAHLDASDKVRGSINLLERIRKNSIKELQHLRQESSSERIEKTSVNIYSTPLLRTHSRRTCDLKILTDELPDIYQPDNLEDTSTSMSIVDANSSSNLDTISMPYIDS</sequence>
<dbReference type="SUPFAM" id="SSF56112">
    <property type="entry name" value="Protein kinase-like (PK-like)"/>
    <property type="match status" value="1"/>
</dbReference>
<keyword evidence="6" id="KW-0418">Kinase</keyword>
<evidence type="ECO:0000256" key="5">
    <source>
        <dbReference type="ARBA" id="ARBA00022741"/>
    </source>
</evidence>
<dbReference type="Proteomes" id="UP001347796">
    <property type="component" value="Unassembled WGS sequence"/>
</dbReference>
<evidence type="ECO:0000256" key="3">
    <source>
        <dbReference type="ARBA" id="ARBA00022527"/>
    </source>
</evidence>
<keyword evidence="7" id="KW-0067">ATP-binding</keyword>
<dbReference type="InterPro" id="IPR051180">
    <property type="entry name" value="IKK"/>
</dbReference>
<name>A0AAN8PGS4_PATCE</name>
<dbReference type="Gene3D" id="3.30.200.20">
    <property type="entry name" value="Phosphorylase Kinase, domain 1"/>
    <property type="match status" value="1"/>
</dbReference>
<feature type="domain" description="Protein kinase" evidence="8">
    <location>
        <begin position="21"/>
        <end position="315"/>
    </location>
</feature>
<dbReference type="AlphaFoldDB" id="A0AAN8PGS4"/>
<keyword evidence="5" id="KW-0547">Nucleotide-binding</keyword>
<evidence type="ECO:0000256" key="7">
    <source>
        <dbReference type="ARBA" id="ARBA00022840"/>
    </source>
</evidence>
<dbReference type="PROSITE" id="PS50011">
    <property type="entry name" value="PROTEIN_KINASE_DOM"/>
    <property type="match status" value="1"/>
</dbReference>
<evidence type="ECO:0000313" key="10">
    <source>
        <dbReference type="Proteomes" id="UP001347796"/>
    </source>
</evidence>
<dbReference type="EMBL" id="JAZGQO010000010">
    <property type="protein sequence ID" value="KAK6175694.1"/>
    <property type="molecule type" value="Genomic_DNA"/>
</dbReference>
<evidence type="ECO:0000259" key="8">
    <source>
        <dbReference type="PROSITE" id="PS50011"/>
    </source>
</evidence>
<dbReference type="FunFam" id="1.10.510.10:FF:000100">
    <property type="entry name" value="inhibitor of nuclear factor kappa-B kinase subunit epsilon"/>
    <property type="match status" value="1"/>
</dbReference>
<gene>
    <name evidence="9" type="ORF">SNE40_014095</name>
</gene>
<comment type="subcellular location">
    <subcellularLocation>
        <location evidence="1">Cytoplasm</location>
    </subcellularLocation>
</comment>
<dbReference type="SMART" id="SM00220">
    <property type="entry name" value="S_TKc"/>
    <property type="match status" value="1"/>
</dbReference>
<protein>
    <recommendedName>
        <fullName evidence="8">Protein kinase domain-containing protein</fullName>
    </recommendedName>
</protein>
<dbReference type="InterPro" id="IPR000719">
    <property type="entry name" value="Prot_kinase_dom"/>
</dbReference>
<dbReference type="InterPro" id="IPR011009">
    <property type="entry name" value="Kinase-like_dom_sf"/>
</dbReference>
<dbReference type="GO" id="GO:0005737">
    <property type="term" value="C:cytoplasm"/>
    <property type="evidence" value="ECO:0007669"/>
    <property type="project" value="UniProtKB-SubCell"/>
</dbReference>
<dbReference type="Gene3D" id="1.10.510.10">
    <property type="entry name" value="Transferase(Phosphotransferase) domain 1"/>
    <property type="match status" value="1"/>
</dbReference>
<organism evidence="9 10">
    <name type="scientific">Patella caerulea</name>
    <name type="common">Rayed Mediterranean limpet</name>
    <dbReference type="NCBI Taxonomy" id="87958"/>
    <lineage>
        <taxon>Eukaryota</taxon>
        <taxon>Metazoa</taxon>
        <taxon>Spiralia</taxon>
        <taxon>Lophotrochozoa</taxon>
        <taxon>Mollusca</taxon>
        <taxon>Gastropoda</taxon>
        <taxon>Patellogastropoda</taxon>
        <taxon>Patelloidea</taxon>
        <taxon>Patellidae</taxon>
        <taxon>Patella</taxon>
    </lineage>
</organism>
<keyword evidence="3" id="KW-0723">Serine/threonine-protein kinase</keyword>
<proteinExistence type="predicted"/>
<dbReference type="Gene3D" id="3.10.20.90">
    <property type="entry name" value="Phosphatidylinositol 3-kinase Catalytic Subunit, Chain A, domain 1"/>
    <property type="match status" value="1"/>
</dbReference>
<evidence type="ECO:0000313" key="9">
    <source>
        <dbReference type="EMBL" id="KAK6175694.1"/>
    </source>
</evidence>
<accession>A0AAN8PGS4</accession>
<dbReference type="Pfam" id="PF00069">
    <property type="entry name" value="Pkinase"/>
    <property type="match status" value="1"/>
</dbReference>
<evidence type="ECO:0000256" key="6">
    <source>
        <dbReference type="ARBA" id="ARBA00022777"/>
    </source>
</evidence>
<keyword evidence="10" id="KW-1185">Reference proteome</keyword>
<keyword evidence="2" id="KW-0963">Cytoplasm</keyword>